<keyword evidence="2 8" id="KW-0813">Transport</keyword>
<keyword evidence="4 8" id="KW-0812">Transmembrane</keyword>
<dbReference type="InterPro" id="IPR036942">
    <property type="entry name" value="Beta-barrel_TonB_sf"/>
</dbReference>
<feature type="signal peptide" evidence="10">
    <location>
        <begin position="1"/>
        <end position="20"/>
    </location>
</feature>
<dbReference type="Pfam" id="PF07715">
    <property type="entry name" value="Plug"/>
    <property type="match status" value="1"/>
</dbReference>
<dbReference type="SUPFAM" id="SSF56935">
    <property type="entry name" value="Porins"/>
    <property type="match status" value="1"/>
</dbReference>
<feature type="domain" description="TonB-dependent receptor-like beta-barrel" evidence="11">
    <location>
        <begin position="441"/>
        <end position="884"/>
    </location>
</feature>
<dbReference type="Gene3D" id="2.60.40.1120">
    <property type="entry name" value="Carboxypeptidase-like, regulatory domain"/>
    <property type="match status" value="1"/>
</dbReference>
<protein>
    <submittedName>
        <fullName evidence="13">TonB-dependent receptor</fullName>
    </submittedName>
</protein>
<keyword evidence="3 8" id="KW-1134">Transmembrane beta strand</keyword>
<dbReference type="InterPro" id="IPR000531">
    <property type="entry name" value="Beta-barrel_TonB"/>
</dbReference>
<accession>A0ABX2DC50</accession>
<feature type="domain" description="TonB-dependent receptor plug" evidence="12">
    <location>
        <begin position="283"/>
        <end position="350"/>
    </location>
</feature>
<keyword evidence="10" id="KW-0732">Signal</keyword>
<dbReference type="InterPro" id="IPR012910">
    <property type="entry name" value="Plug_dom"/>
</dbReference>
<dbReference type="Proteomes" id="UP000762110">
    <property type="component" value="Unassembled WGS sequence"/>
</dbReference>
<proteinExistence type="inferred from homology"/>
<name>A0ABX2DC50_9SPHI</name>
<keyword evidence="5 9" id="KW-0798">TonB box</keyword>
<dbReference type="InterPro" id="IPR008969">
    <property type="entry name" value="CarboxyPept-like_regulatory"/>
</dbReference>
<sequence>MRLLGLLIVLMTTMFIKASAQKPDDILFTVNYTNANLKQVVLDLEAKSGVHFFYDPIQADSLAITFKAEKKSLDDILTNVFKNTGFNFLRHEQQVFLSKTKSLNVNLASDYYPKDTKSTAQTNVNPAQQKLALMQNRNAQNANLANKIYEIGFKTNQIKSKSVTIAGYIRDLKTGDPIAGGSIFVVNSPLGAISDDNGFYTLTLPSGKQTLLVKAGGHADAQRQLILYDDGNLDITVQESIYALKEVKISADRIANVKSLEMGVNRLDIKAIKQVPTVFGEPDILRVILTLPGVQSVGEASTGFNVRGGSADQNLILLNDATIYNPSHFFGFFSAFNPDVVKDVQLYKSTIPEKFGGRLSSVLEVTNREGNMKKFTGTAGIGLITSRLNIEGPIDSNKTSFIFGGRTTYSNWLLKLLPDAYKRSKASFTDLNLGITHIFNEKNKISLSGYYSTDDFKLNSDTAYAYANKNGSIKWKHDFNDKFSGTLTSGVDLYSYNVKADVNPINAYKLDFSIAQYNFKTDFNYRLNEKHTIGFGLSSIYYQLKPGSFKPLGEKSLVKTDIIEQEQALESAIYLGDKYDVTNDLSFDVGLRYSLYNYLGAHTINNYAPNLPIEEVNQIGTTTYAKNKFIQTYHGPEIRASARYSFNQDLSIKASYNTLRQYIHLLSNTTAIAPTDVWKLSDPNIKPQFGSQVSLGIYKNFKNQTIETSIEVYYKKIKDYLDYKSGAVLVLNHHIETDVVGTKGKAYGAEFFLKKNTGKLNGWLSYAYSRTLLKMDNPIAGATINNGADYPANYDKPHAFNFTGNYRMKQRYSISLNMTYSTGRPITLPIAKYYYGGSERVYYSDRNSYRIPDYFRMDLSFNVEGNHKLKQKTHNSWTFGVYNLTGTKNAYSTYFVQESGVINGYKLSIFASAIPFVNYNIRF</sequence>
<dbReference type="Pfam" id="PF13715">
    <property type="entry name" value="CarbopepD_reg_2"/>
    <property type="match status" value="1"/>
</dbReference>
<evidence type="ECO:0000256" key="3">
    <source>
        <dbReference type="ARBA" id="ARBA00022452"/>
    </source>
</evidence>
<evidence type="ECO:0000256" key="9">
    <source>
        <dbReference type="RuleBase" id="RU003357"/>
    </source>
</evidence>
<evidence type="ECO:0000256" key="5">
    <source>
        <dbReference type="ARBA" id="ARBA00023077"/>
    </source>
</evidence>
<dbReference type="EMBL" id="JABMKV010000002">
    <property type="protein sequence ID" value="NQX31651.1"/>
    <property type="molecule type" value="Genomic_DNA"/>
</dbReference>
<evidence type="ECO:0000313" key="13">
    <source>
        <dbReference type="EMBL" id="NQX31651.1"/>
    </source>
</evidence>
<organism evidence="13 14">
    <name type="scientific">Pedobacter boryungensis</name>
    <dbReference type="NCBI Taxonomy" id="869962"/>
    <lineage>
        <taxon>Bacteria</taxon>
        <taxon>Pseudomonadati</taxon>
        <taxon>Bacteroidota</taxon>
        <taxon>Sphingobacteriia</taxon>
        <taxon>Sphingobacteriales</taxon>
        <taxon>Sphingobacteriaceae</taxon>
        <taxon>Pedobacter</taxon>
    </lineage>
</organism>
<dbReference type="Gene3D" id="2.170.130.10">
    <property type="entry name" value="TonB-dependent receptor, plug domain"/>
    <property type="match status" value="1"/>
</dbReference>
<comment type="caution">
    <text evidence="13">The sequence shown here is derived from an EMBL/GenBank/DDBJ whole genome shotgun (WGS) entry which is preliminary data.</text>
</comment>
<evidence type="ECO:0000256" key="8">
    <source>
        <dbReference type="PROSITE-ProRule" id="PRU01360"/>
    </source>
</evidence>
<evidence type="ECO:0000256" key="6">
    <source>
        <dbReference type="ARBA" id="ARBA00023136"/>
    </source>
</evidence>
<comment type="similarity">
    <text evidence="8 9">Belongs to the TonB-dependent receptor family.</text>
</comment>
<dbReference type="InterPro" id="IPR039426">
    <property type="entry name" value="TonB-dep_rcpt-like"/>
</dbReference>
<keyword evidence="7 8" id="KW-0998">Cell outer membrane</keyword>
<reference evidence="13 14" key="1">
    <citation type="submission" date="2020-05" db="EMBL/GenBank/DDBJ databases">
        <title>Description of Pedobacter foliorum sp. nov.</title>
        <authorList>
            <person name="Qi S."/>
            <person name="Carlier A."/>
            <person name="Cnockaert M."/>
            <person name="Vandamme P."/>
        </authorList>
    </citation>
    <scope>NUCLEOTIDE SEQUENCE [LARGE SCALE GENOMIC DNA]</scope>
    <source>
        <strain evidence="13 14">LMG 31300</strain>
    </source>
</reference>
<evidence type="ECO:0000256" key="7">
    <source>
        <dbReference type="ARBA" id="ARBA00023237"/>
    </source>
</evidence>
<keyword evidence="13" id="KW-0675">Receptor</keyword>
<dbReference type="RefSeq" id="WP_173270993.1">
    <property type="nucleotide sequence ID" value="NZ_JABMKV010000002.1"/>
</dbReference>
<evidence type="ECO:0000259" key="11">
    <source>
        <dbReference type="Pfam" id="PF00593"/>
    </source>
</evidence>
<evidence type="ECO:0000313" key="14">
    <source>
        <dbReference type="Proteomes" id="UP000762110"/>
    </source>
</evidence>
<evidence type="ECO:0000256" key="10">
    <source>
        <dbReference type="SAM" id="SignalP"/>
    </source>
</evidence>
<evidence type="ECO:0000259" key="12">
    <source>
        <dbReference type="Pfam" id="PF07715"/>
    </source>
</evidence>
<evidence type="ECO:0000256" key="2">
    <source>
        <dbReference type="ARBA" id="ARBA00022448"/>
    </source>
</evidence>
<evidence type="ECO:0000256" key="4">
    <source>
        <dbReference type="ARBA" id="ARBA00022692"/>
    </source>
</evidence>
<dbReference type="Gene3D" id="2.40.170.20">
    <property type="entry name" value="TonB-dependent receptor, beta-barrel domain"/>
    <property type="match status" value="1"/>
</dbReference>
<keyword evidence="6 8" id="KW-0472">Membrane</keyword>
<keyword evidence="14" id="KW-1185">Reference proteome</keyword>
<feature type="chain" id="PRO_5047347543" evidence="10">
    <location>
        <begin position="21"/>
        <end position="923"/>
    </location>
</feature>
<gene>
    <name evidence="13" type="ORF">HQN85_07945</name>
</gene>
<comment type="subcellular location">
    <subcellularLocation>
        <location evidence="1 8">Cell outer membrane</location>
        <topology evidence="1 8">Multi-pass membrane protein</topology>
    </subcellularLocation>
</comment>
<dbReference type="Pfam" id="PF00593">
    <property type="entry name" value="TonB_dep_Rec_b-barrel"/>
    <property type="match status" value="1"/>
</dbReference>
<dbReference type="SUPFAM" id="SSF49464">
    <property type="entry name" value="Carboxypeptidase regulatory domain-like"/>
    <property type="match status" value="1"/>
</dbReference>
<dbReference type="InterPro" id="IPR037066">
    <property type="entry name" value="Plug_dom_sf"/>
</dbReference>
<evidence type="ECO:0000256" key="1">
    <source>
        <dbReference type="ARBA" id="ARBA00004571"/>
    </source>
</evidence>
<dbReference type="PROSITE" id="PS52016">
    <property type="entry name" value="TONB_DEPENDENT_REC_3"/>
    <property type="match status" value="1"/>
</dbReference>